<dbReference type="AlphaFoldDB" id="A0A420HEE1"/>
<name>A0A420HEE1_9PEZI</name>
<organism evidence="1 2">
    <name type="scientific">Erysiphe neolycopersici</name>
    <dbReference type="NCBI Taxonomy" id="212602"/>
    <lineage>
        <taxon>Eukaryota</taxon>
        <taxon>Fungi</taxon>
        <taxon>Dikarya</taxon>
        <taxon>Ascomycota</taxon>
        <taxon>Pezizomycotina</taxon>
        <taxon>Leotiomycetes</taxon>
        <taxon>Erysiphales</taxon>
        <taxon>Erysiphaceae</taxon>
        <taxon>Erysiphe</taxon>
    </lineage>
</organism>
<keyword evidence="2" id="KW-1185">Reference proteome</keyword>
<comment type="caution">
    <text evidence="1">The sequence shown here is derived from an EMBL/GenBank/DDBJ whole genome shotgun (WGS) entry which is preliminary data.</text>
</comment>
<protein>
    <submittedName>
        <fullName evidence="1">Uncharacterized protein</fullName>
    </submittedName>
</protein>
<evidence type="ECO:0000313" key="2">
    <source>
        <dbReference type="Proteomes" id="UP000286134"/>
    </source>
</evidence>
<sequence length="78" mass="9297">MINIDFKARVTTRKKHERLEEKSQDISYAVEIKKWPLNANITTQINMITHAVNLKEKYYFTNDTKDCRLSSVQDYDEN</sequence>
<dbReference type="Proteomes" id="UP000286134">
    <property type="component" value="Unassembled WGS sequence"/>
</dbReference>
<dbReference type="EMBL" id="MCFK01008756">
    <property type="protein sequence ID" value="RKF55747.1"/>
    <property type="molecule type" value="Genomic_DNA"/>
</dbReference>
<gene>
    <name evidence="1" type="ORF">OnM2_087030</name>
</gene>
<proteinExistence type="predicted"/>
<evidence type="ECO:0000313" key="1">
    <source>
        <dbReference type="EMBL" id="RKF55747.1"/>
    </source>
</evidence>
<accession>A0A420HEE1</accession>
<reference evidence="1 2" key="1">
    <citation type="journal article" date="2018" name="BMC Genomics">
        <title>Comparative genome analyses reveal sequence features reflecting distinct modes of host-adaptation between dicot and monocot powdery mildew.</title>
        <authorList>
            <person name="Wu Y."/>
            <person name="Ma X."/>
            <person name="Pan Z."/>
            <person name="Kale S.D."/>
            <person name="Song Y."/>
            <person name="King H."/>
            <person name="Zhang Q."/>
            <person name="Presley C."/>
            <person name="Deng X."/>
            <person name="Wei C.I."/>
            <person name="Xiao S."/>
        </authorList>
    </citation>
    <scope>NUCLEOTIDE SEQUENCE [LARGE SCALE GENOMIC DNA]</scope>
    <source>
        <strain evidence="1">UMSG2</strain>
    </source>
</reference>